<feature type="region of interest" description="Disordered" evidence="3">
    <location>
        <begin position="1"/>
        <end position="43"/>
    </location>
</feature>
<accession>D2HT39</accession>
<dbReference type="InterPro" id="IPR050140">
    <property type="entry name" value="SRY-related_HMG-box_TF-like"/>
</dbReference>
<dbReference type="Pfam" id="PF00505">
    <property type="entry name" value="HMG_box"/>
    <property type="match status" value="1"/>
</dbReference>
<protein>
    <recommendedName>
        <fullName evidence="4">HMG box domain-containing protein</fullName>
    </recommendedName>
</protein>
<feature type="compositionally biased region" description="Basic and acidic residues" evidence="3">
    <location>
        <begin position="111"/>
        <end position="120"/>
    </location>
</feature>
<evidence type="ECO:0000259" key="4">
    <source>
        <dbReference type="PROSITE" id="PS50118"/>
    </source>
</evidence>
<dbReference type="EMBL" id="GL193319">
    <property type="protein sequence ID" value="EFB18827.1"/>
    <property type="molecule type" value="Genomic_DNA"/>
</dbReference>
<dbReference type="GO" id="GO:0005634">
    <property type="term" value="C:nucleus"/>
    <property type="evidence" value="ECO:0007669"/>
    <property type="project" value="UniProtKB-UniRule"/>
</dbReference>
<proteinExistence type="predicted"/>
<reference evidence="5" key="1">
    <citation type="journal article" date="2010" name="Nature">
        <title>The sequence and de novo assembly of the giant panda genome.</title>
        <authorList>
            <person name="Li R."/>
            <person name="Fan W."/>
            <person name="Tian G."/>
            <person name="Zhu H."/>
            <person name="He L."/>
            <person name="Cai J."/>
            <person name="Huang Q."/>
            <person name="Cai Q."/>
            <person name="Li B."/>
            <person name="Bai Y."/>
            <person name="Zhang Z."/>
            <person name="Zhang Y."/>
            <person name="Wang W."/>
            <person name="Li J."/>
            <person name="Wei F."/>
            <person name="Li H."/>
            <person name="Jian M."/>
            <person name="Li J."/>
            <person name="Zhang Z."/>
            <person name="Nielsen R."/>
            <person name="Li D."/>
            <person name="Gu W."/>
            <person name="Yang Z."/>
            <person name="Xuan Z."/>
            <person name="Ryder O.A."/>
            <person name="Leung F.C."/>
            <person name="Zhou Y."/>
            <person name="Cao J."/>
            <person name="Sun X."/>
            <person name="Fu Y."/>
            <person name="Fang X."/>
            <person name="Guo X."/>
            <person name="Wang B."/>
            <person name="Hou R."/>
            <person name="Shen F."/>
            <person name="Mu B."/>
            <person name="Ni P."/>
            <person name="Lin R."/>
            <person name="Qian W."/>
            <person name="Wang G."/>
            <person name="Yu C."/>
            <person name="Nie W."/>
            <person name="Wang J."/>
            <person name="Wu Z."/>
            <person name="Liang H."/>
            <person name="Min J."/>
            <person name="Wu Q."/>
            <person name="Cheng S."/>
            <person name="Ruan J."/>
            <person name="Wang M."/>
            <person name="Shi Z."/>
            <person name="Wen M."/>
            <person name="Liu B."/>
            <person name="Ren X."/>
            <person name="Zheng H."/>
            <person name="Dong D."/>
            <person name="Cook K."/>
            <person name="Shan G."/>
            <person name="Zhang H."/>
            <person name="Kosiol C."/>
            <person name="Xie X."/>
            <person name="Lu Z."/>
            <person name="Zheng H."/>
            <person name="Li Y."/>
            <person name="Steiner C.C."/>
            <person name="Lam T.T."/>
            <person name="Lin S."/>
            <person name="Zhang Q."/>
            <person name="Li G."/>
            <person name="Tian J."/>
            <person name="Gong T."/>
            <person name="Liu H."/>
            <person name="Zhang D."/>
            <person name="Fang L."/>
            <person name="Ye C."/>
            <person name="Zhang J."/>
            <person name="Hu W."/>
            <person name="Xu A."/>
            <person name="Ren Y."/>
            <person name="Zhang G."/>
            <person name="Bruford M.W."/>
            <person name="Li Q."/>
            <person name="Ma L."/>
            <person name="Guo Y."/>
            <person name="An N."/>
            <person name="Hu Y."/>
            <person name="Zheng Y."/>
            <person name="Shi Y."/>
            <person name="Li Z."/>
            <person name="Liu Q."/>
            <person name="Chen Y."/>
            <person name="Zhao J."/>
            <person name="Qu N."/>
            <person name="Zhao S."/>
            <person name="Tian F."/>
            <person name="Wang X."/>
            <person name="Wang H."/>
            <person name="Xu L."/>
            <person name="Liu X."/>
            <person name="Vinar T."/>
            <person name="Wang Y."/>
            <person name="Lam T.W."/>
            <person name="Yiu S.M."/>
            <person name="Liu S."/>
            <person name="Zhang H."/>
            <person name="Li D."/>
            <person name="Huang Y."/>
            <person name="Wang X."/>
            <person name="Yang G."/>
            <person name="Jiang Z."/>
            <person name="Wang J."/>
            <person name="Qin N."/>
            <person name="Li L."/>
            <person name="Li J."/>
            <person name="Bolund L."/>
            <person name="Kristiansen K."/>
            <person name="Wong G.K."/>
            <person name="Olson M."/>
            <person name="Zhang X."/>
            <person name="Li S."/>
            <person name="Yang H."/>
            <person name="Wang J."/>
            <person name="Wang J."/>
        </authorList>
    </citation>
    <scope>NUCLEOTIDE SEQUENCE [LARGE SCALE GENOMIC DNA]</scope>
</reference>
<sequence length="289" mass="31049">MSPSIHLDQARHSGRDRHAYASRPLGSFLRSPDPWTEVEADPAPCLPALPQLLWRNLKEEHRDKGRAQSPGLKDPEGSELSGPAPKPRSQETENSPPPGPVSDGDPTPTLQDKEGLDPRDSVIGPSLLLLQQPELGPEEGEQGLGLRTFPGGSSALWYGSRASSAEVFPVWSGLGSDGGDTESVFLNPMDRQGGSPPPVVKIPHPGRPRAADESRIRRPMNAFMVWAKDERKRLAQQNPDLHNAVLSKMLGVGFGSSGAPCKGGSRMSWGFSRKPRPGTCCLAPPGLSF</sequence>
<dbReference type="GO" id="GO:0000978">
    <property type="term" value="F:RNA polymerase II cis-regulatory region sequence-specific DNA binding"/>
    <property type="evidence" value="ECO:0007669"/>
    <property type="project" value="TreeGrafter"/>
</dbReference>
<dbReference type="PANTHER" id="PTHR10270:SF204">
    <property type="entry name" value="TRANSCRIPTION FACTOR SOX-18"/>
    <property type="match status" value="1"/>
</dbReference>
<dbReference type="Gene3D" id="1.10.30.10">
    <property type="entry name" value="High mobility group box domain"/>
    <property type="match status" value="1"/>
</dbReference>
<dbReference type="PROSITE" id="PS50118">
    <property type="entry name" value="HMG_BOX_2"/>
    <property type="match status" value="1"/>
</dbReference>
<dbReference type="InParanoid" id="D2HT39"/>
<dbReference type="InterPro" id="IPR036910">
    <property type="entry name" value="HMG_box_dom_sf"/>
</dbReference>
<dbReference type="GO" id="GO:0001570">
    <property type="term" value="P:vasculogenesis"/>
    <property type="evidence" value="ECO:0007669"/>
    <property type="project" value="TreeGrafter"/>
</dbReference>
<gene>
    <name evidence="5" type="ORF">PANDA_015284</name>
</gene>
<feature type="compositionally biased region" description="Basic and acidic residues" evidence="3">
    <location>
        <begin position="8"/>
        <end position="19"/>
    </location>
</feature>
<keyword evidence="2" id="KW-0539">Nucleus</keyword>
<dbReference type="SUPFAM" id="SSF47095">
    <property type="entry name" value="HMG-box"/>
    <property type="match status" value="1"/>
</dbReference>
<evidence type="ECO:0000256" key="2">
    <source>
        <dbReference type="PROSITE-ProRule" id="PRU00267"/>
    </source>
</evidence>
<evidence type="ECO:0000313" key="5">
    <source>
        <dbReference type="EMBL" id="EFB18827.1"/>
    </source>
</evidence>
<feature type="compositionally biased region" description="Basic and acidic residues" evidence="3">
    <location>
        <begin position="57"/>
        <end position="66"/>
    </location>
</feature>
<keyword evidence="1 2" id="KW-0238">DNA-binding</keyword>
<feature type="DNA-binding region" description="HMG box" evidence="2">
    <location>
        <begin position="216"/>
        <end position="251"/>
    </location>
</feature>
<feature type="domain" description="HMG box" evidence="4">
    <location>
        <begin position="216"/>
        <end position="251"/>
    </location>
</feature>
<evidence type="ECO:0000256" key="3">
    <source>
        <dbReference type="SAM" id="MobiDB-lite"/>
    </source>
</evidence>
<name>D2HT39_AILME</name>
<evidence type="ECO:0000256" key="1">
    <source>
        <dbReference type="ARBA" id="ARBA00023125"/>
    </source>
</evidence>
<dbReference type="GO" id="GO:0001525">
    <property type="term" value="P:angiogenesis"/>
    <property type="evidence" value="ECO:0007669"/>
    <property type="project" value="TreeGrafter"/>
</dbReference>
<dbReference type="InterPro" id="IPR009071">
    <property type="entry name" value="HMG_box_dom"/>
</dbReference>
<organism evidence="5">
    <name type="scientific">Ailuropoda melanoleuca</name>
    <name type="common">Giant panda</name>
    <dbReference type="NCBI Taxonomy" id="9646"/>
    <lineage>
        <taxon>Eukaryota</taxon>
        <taxon>Metazoa</taxon>
        <taxon>Chordata</taxon>
        <taxon>Craniata</taxon>
        <taxon>Vertebrata</taxon>
        <taxon>Euteleostomi</taxon>
        <taxon>Mammalia</taxon>
        <taxon>Eutheria</taxon>
        <taxon>Laurasiatheria</taxon>
        <taxon>Carnivora</taxon>
        <taxon>Caniformia</taxon>
        <taxon>Ursidae</taxon>
        <taxon>Ailuropoda</taxon>
    </lineage>
</organism>
<dbReference type="PANTHER" id="PTHR10270">
    <property type="entry name" value="SOX TRANSCRIPTION FACTOR"/>
    <property type="match status" value="1"/>
</dbReference>
<dbReference type="GO" id="GO:0001946">
    <property type="term" value="P:lymphangiogenesis"/>
    <property type="evidence" value="ECO:0007669"/>
    <property type="project" value="TreeGrafter"/>
</dbReference>
<dbReference type="AlphaFoldDB" id="D2HT39"/>
<dbReference type="GO" id="GO:0001228">
    <property type="term" value="F:DNA-binding transcription activator activity, RNA polymerase II-specific"/>
    <property type="evidence" value="ECO:0007669"/>
    <property type="project" value="TreeGrafter"/>
</dbReference>
<feature type="region of interest" description="Disordered" evidence="3">
    <location>
        <begin position="57"/>
        <end position="122"/>
    </location>
</feature>